<dbReference type="Pfam" id="PF13302">
    <property type="entry name" value="Acetyltransf_3"/>
    <property type="match status" value="1"/>
</dbReference>
<reference evidence="2" key="1">
    <citation type="submission" date="2020-11" db="EMBL/GenBank/DDBJ databases">
        <title>Isolation and identification of active actinomycetes.</title>
        <authorList>
            <person name="Sun X."/>
        </authorList>
    </citation>
    <scope>NUCLEOTIDE SEQUENCE</scope>
    <source>
        <strain evidence="2">NEAU-A11</strain>
    </source>
</reference>
<dbReference type="PANTHER" id="PTHR39173:SF1">
    <property type="entry name" value="ACETYLTRANSFERASE"/>
    <property type="match status" value="1"/>
</dbReference>
<evidence type="ECO:0000313" key="3">
    <source>
        <dbReference type="Proteomes" id="UP000598146"/>
    </source>
</evidence>
<dbReference type="GO" id="GO:0016747">
    <property type="term" value="F:acyltransferase activity, transferring groups other than amino-acyl groups"/>
    <property type="evidence" value="ECO:0007669"/>
    <property type="project" value="InterPro"/>
</dbReference>
<gene>
    <name evidence="2" type="ORF">I4J89_11750</name>
</gene>
<feature type="domain" description="N-acetyltransferase" evidence="1">
    <location>
        <begin position="31"/>
        <end position="174"/>
    </location>
</feature>
<evidence type="ECO:0000313" key="2">
    <source>
        <dbReference type="EMBL" id="MBG0562137.1"/>
    </source>
</evidence>
<dbReference type="AlphaFoldDB" id="A0A931FWV3"/>
<keyword evidence="3" id="KW-1185">Reference proteome</keyword>
<dbReference type="RefSeq" id="WP_196413948.1">
    <property type="nucleotide sequence ID" value="NZ_JADQTO010000005.1"/>
</dbReference>
<comment type="caution">
    <text evidence="2">The sequence shown here is derived from an EMBL/GenBank/DDBJ whole genome shotgun (WGS) entry which is preliminary data.</text>
</comment>
<dbReference type="InterPro" id="IPR000182">
    <property type="entry name" value="GNAT_dom"/>
</dbReference>
<organism evidence="2 3">
    <name type="scientific">Actinoplanes aureus</name>
    <dbReference type="NCBI Taxonomy" id="2792083"/>
    <lineage>
        <taxon>Bacteria</taxon>
        <taxon>Bacillati</taxon>
        <taxon>Actinomycetota</taxon>
        <taxon>Actinomycetes</taxon>
        <taxon>Micromonosporales</taxon>
        <taxon>Micromonosporaceae</taxon>
        <taxon>Actinoplanes</taxon>
    </lineage>
</organism>
<dbReference type="CDD" id="cd04301">
    <property type="entry name" value="NAT_SF"/>
    <property type="match status" value="1"/>
</dbReference>
<dbReference type="InterPro" id="IPR016181">
    <property type="entry name" value="Acyl_CoA_acyltransferase"/>
</dbReference>
<proteinExistence type="predicted"/>
<sequence length="174" mass="19230">MPELIEPTVRLHEAWIESRDEWGRGVHQPGAGLRPDDDVDSAAGFATWVARLRREADTSIPAAEGLVHCTYRWIVDGDRLLGTIALRHTLNDFLLEAGGHIGYGIRPSERGRGLATFALGEIQAEARKLGLDRLMISCDVSNPASARVIERHGGILEDIRETPLGTTKRYWVAL</sequence>
<dbReference type="EMBL" id="JADQTO010000005">
    <property type="protein sequence ID" value="MBG0562137.1"/>
    <property type="molecule type" value="Genomic_DNA"/>
</dbReference>
<protein>
    <submittedName>
        <fullName evidence="2">GNAT family N-acetyltransferase</fullName>
    </submittedName>
</protein>
<dbReference type="SUPFAM" id="SSF55729">
    <property type="entry name" value="Acyl-CoA N-acyltransferases (Nat)"/>
    <property type="match status" value="1"/>
</dbReference>
<name>A0A931FWV3_9ACTN</name>
<dbReference type="Gene3D" id="3.40.630.30">
    <property type="match status" value="1"/>
</dbReference>
<dbReference type="PANTHER" id="PTHR39173">
    <property type="entry name" value="ACETYLTRANSFERASE"/>
    <property type="match status" value="1"/>
</dbReference>
<evidence type="ECO:0000259" key="1">
    <source>
        <dbReference type="PROSITE" id="PS51186"/>
    </source>
</evidence>
<dbReference type="PROSITE" id="PS51186">
    <property type="entry name" value="GNAT"/>
    <property type="match status" value="1"/>
</dbReference>
<dbReference type="Proteomes" id="UP000598146">
    <property type="component" value="Unassembled WGS sequence"/>
</dbReference>
<accession>A0A931FWV3</accession>